<dbReference type="EMBL" id="CP003057">
    <property type="protein sequence ID" value="AEQ96200.1"/>
    <property type="molecule type" value="Genomic_DNA"/>
</dbReference>
<dbReference type="Proteomes" id="UP000008851">
    <property type="component" value="Chromosome"/>
</dbReference>
<dbReference type="KEGG" id="xor:XOC_2052"/>
<dbReference type="AlphaFoldDB" id="G7TCM2"/>
<sequence length="37" mass="3839">MTPDVSARDVIPTPRQLAALRGSSLGDVFGNAQAPET</sequence>
<organism evidence="1 2">
    <name type="scientific">Xanthomonas oryzae pv. oryzicola (strain BLS256)</name>
    <dbReference type="NCBI Taxonomy" id="383407"/>
    <lineage>
        <taxon>Bacteria</taxon>
        <taxon>Pseudomonadati</taxon>
        <taxon>Pseudomonadota</taxon>
        <taxon>Gammaproteobacteria</taxon>
        <taxon>Lysobacterales</taxon>
        <taxon>Lysobacteraceae</taxon>
        <taxon>Xanthomonas</taxon>
    </lineage>
</organism>
<dbReference type="HOGENOM" id="CLU_3350469_0_0_6"/>
<name>G7TCM2_XANOB</name>
<gene>
    <name evidence="1" type="ORF">XOC_2052</name>
</gene>
<protein>
    <submittedName>
        <fullName evidence="1">Uncharacterized protein</fullName>
    </submittedName>
</protein>
<proteinExistence type="predicted"/>
<evidence type="ECO:0000313" key="1">
    <source>
        <dbReference type="EMBL" id="AEQ96200.1"/>
    </source>
</evidence>
<reference evidence="1 2" key="1">
    <citation type="journal article" date="2011" name="J. Bacteriol.">
        <title>Two new complete genome sequences offer insight into host and tissue specificity of plant pathogenic Xanthomonas spp.</title>
        <authorList>
            <person name="Bogdanove A.J."/>
            <person name="Koebnik R."/>
            <person name="Lu H."/>
            <person name="Furutani A."/>
            <person name="Angiuoli S.V."/>
            <person name="Patil P.B."/>
            <person name="Van Sluys M.A."/>
            <person name="Ryan R.P."/>
            <person name="Meyer D.F."/>
            <person name="Han S.W."/>
            <person name="Aparna G."/>
            <person name="Rajaram M."/>
            <person name="Delcher A.L."/>
            <person name="Phillippy A.M."/>
            <person name="Puiu D."/>
            <person name="Schatz M.C."/>
            <person name="Shumway M."/>
            <person name="Sommer D.D."/>
            <person name="Trapnell C."/>
            <person name="Benahmed F."/>
            <person name="Dimitrov G."/>
            <person name="Madupu R."/>
            <person name="Radune D."/>
            <person name="Sullivan S."/>
            <person name="Jha G."/>
            <person name="Ishihara H."/>
            <person name="Lee S.W."/>
            <person name="Pandey A."/>
            <person name="Sharma V."/>
            <person name="Sriariyanun M."/>
            <person name="Szurek B."/>
            <person name="Vera-Cruz C.M."/>
            <person name="Dorman K.S."/>
            <person name="Ronald P.C."/>
            <person name="Verdier V."/>
            <person name="Dow J.M."/>
            <person name="Sonti R.V."/>
            <person name="Tsuge S."/>
            <person name="Brendel V.P."/>
            <person name="Rabinowicz P.D."/>
            <person name="Leach J.E."/>
            <person name="White F.F."/>
            <person name="Salzberg S.L."/>
        </authorList>
    </citation>
    <scope>NUCLEOTIDE SEQUENCE [LARGE SCALE GENOMIC DNA]</scope>
    <source>
        <strain evidence="1 2">BLS256</strain>
    </source>
</reference>
<accession>G7TCM2</accession>
<evidence type="ECO:0000313" key="2">
    <source>
        <dbReference type="Proteomes" id="UP000008851"/>
    </source>
</evidence>